<dbReference type="Gene3D" id="3.10.200.10">
    <property type="entry name" value="Alpha carbonic anhydrase"/>
    <property type="match status" value="1"/>
</dbReference>
<comment type="catalytic activity">
    <reaction evidence="8 9">
        <text>hydrogencarbonate + H(+) = CO2 + H2O</text>
        <dbReference type="Rhea" id="RHEA:10748"/>
        <dbReference type="ChEBI" id="CHEBI:15377"/>
        <dbReference type="ChEBI" id="CHEBI:15378"/>
        <dbReference type="ChEBI" id="CHEBI:16526"/>
        <dbReference type="ChEBI" id="CHEBI:17544"/>
        <dbReference type="EC" id="4.2.1.1"/>
    </reaction>
</comment>
<dbReference type="EC" id="4.2.1.1" evidence="4 9"/>
<dbReference type="InterPro" id="IPR023561">
    <property type="entry name" value="Carbonic_anhydrase_a-class"/>
</dbReference>
<evidence type="ECO:0000259" key="10">
    <source>
        <dbReference type="PROSITE" id="PS51144"/>
    </source>
</evidence>
<feature type="domain" description="Alpha-carbonic anhydrase" evidence="10">
    <location>
        <begin position="37"/>
        <end position="272"/>
    </location>
</feature>
<dbReference type="SMART" id="SM01057">
    <property type="entry name" value="Carb_anhydrase"/>
    <property type="match status" value="1"/>
</dbReference>
<protein>
    <recommendedName>
        <fullName evidence="4 9">Carbonic anhydrase</fullName>
        <ecNumber evidence="4 9">4.2.1.1</ecNumber>
    </recommendedName>
</protein>
<dbReference type="InterPro" id="IPR001148">
    <property type="entry name" value="CA_dom"/>
</dbReference>
<dbReference type="PROSITE" id="PS51144">
    <property type="entry name" value="ALPHA_CA_2"/>
    <property type="match status" value="1"/>
</dbReference>
<dbReference type="PANTHER" id="PTHR18952">
    <property type="entry name" value="CARBONIC ANHYDRASE"/>
    <property type="match status" value="1"/>
</dbReference>
<comment type="cofactor">
    <cofactor evidence="1 9">
        <name>Zn(2+)</name>
        <dbReference type="ChEBI" id="CHEBI:29105"/>
    </cofactor>
</comment>
<evidence type="ECO:0000256" key="5">
    <source>
        <dbReference type="ARBA" id="ARBA00022723"/>
    </source>
</evidence>
<accession>A0A3N2PMM5</accession>
<feature type="chain" id="PRO_5025097142" description="Carbonic anhydrase" evidence="9">
    <location>
        <begin position="18"/>
        <end position="272"/>
    </location>
</feature>
<organism evidence="11 12">
    <name type="scientific">Sodiomyces alkalinus (strain CBS 110278 / VKM F-3762 / F11)</name>
    <name type="common">Alkaliphilic filamentous fungus</name>
    <dbReference type="NCBI Taxonomy" id="1314773"/>
    <lineage>
        <taxon>Eukaryota</taxon>
        <taxon>Fungi</taxon>
        <taxon>Dikarya</taxon>
        <taxon>Ascomycota</taxon>
        <taxon>Pezizomycotina</taxon>
        <taxon>Sordariomycetes</taxon>
        <taxon>Hypocreomycetidae</taxon>
        <taxon>Glomerellales</taxon>
        <taxon>Plectosphaerellaceae</taxon>
        <taxon>Sodiomyces</taxon>
    </lineage>
</organism>
<dbReference type="EMBL" id="ML119060">
    <property type="protein sequence ID" value="ROT35680.1"/>
    <property type="molecule type" value="Genomic_DNA"/>
</dbReference>
<evidence type="ECO:0000256" key="4">
    <source>
        <dbReference type="ARBA" id="ARBA00012925"/>
    </source>
</evidence>
<dbReference type="GeneID" id="39577991"/>
<dbReference type="InterPro" id="IPR041891">
    <property type="entry name" value="Alpha_CA_prokaryot-like"/>
</dbReference>
<dbReference type="OrthoDB" id="429145at2759"/>
<dbReference type="InterPro" id="IPR018338">
    <property type="entry name" value="Carbonic_anhydrase_a-class_CS"/>
</dbReference>
<comment type="similarity">
    <text evidence="3 9">Belongs to the alpha-carbonic anhydrase family.</text>
</comment>
<name>A0A3N2PMM5_SODAK</name>
<keyword evidence="7 9" id="KW-0456">Lyase</keyword>
<evidence type="ECO:0000256" key="9">
    <source>
        <dbReference type="RuleBase" id="RU367011"/>
    </source>
</evidence>
<dbReference type="GO" id="GO:0004089">
    <property type="term" value="F:carbonate dehydratase activity"/>
    <property type="evidence" value="ECO:0007669"/>
    <property type="project" value="UniProtKB-UniRule"/>
</dbReference>
<dbReference type="CDD" id="cd03124">
    <property type="entry name" value="alpha_CA_prokaryotic_like"/>
    <property type="match status" value="1"/>
</dbReference>
<evidence type="ECO:0000256" key="2">
    <source>
        <dbReference type="ARBA" id="ARBA00002904"/>
    </source>
</evidence>
<dbReference type="Pfam" id="PF00194">
    <property type="entry name" value="Carb_anhydrase"/>
    <property type="match status" value="1"/>
</dbReference>
<dbReference type="SUPFAM" id="SSF51069">
    <property type="entry name" value="Carbonic anhydrase"/>
    <property type="match status" value="1"/>
</dbReference>
<proteinExistence type="inferred from homology"/>
<evidence type="ECO:0000256" key="1">
    <source>
        <dbReference type="ARBA" id="ARBA00001947"/>
    </source>
</evidence>
<keyword evidence="9" id="KW-0732">Signal</keyword>
<reference evidence="11 12" key="1">
    <citation type="journal article" date="2018" name="Mol. Ecol.">
        <title>The obligate alkalophilic soda-lake fungus Sodiomyces alkalinus has shifted to a protein diet.</title>
        <authorList>
            <person name="Grum-Grzhimaylo A.A."/>
            <person name="Falkoski D.L."/>
            <person name="van den Heuvel J."/>
            <person name="Valero-Jimenez C.A."/>
            <person name="Min B."/>
            <person name="Choi I.G."/>
            <person name="Lipzen A."/>
            <person name="Daum C.G."/>
            <person name="Aanen D.K."/>
            <person name="Tsang A."/>
            <person name="Henrissat B."/>
            <person name="Bilanenko E.N."/>
            <person name="de Vries R.P."/>
            <person name="van Kan J.A.L."/>
            <person name="Grigoriev I.V."/>
            <person name="Debets A.J.M."/>
        </authorList>
    </citation>
    <scope>NUCLEOTIDE SEQUENCE [LARGE SCALE GENOMIC DNA]</scope>
    <source>
        <strain evidence="11 12">F11</strain>
    </source>
</reference>
<dbReference type="InterPro" id="IPR036398">
    <property type="entry name" value="CA_dom_sf"/>
</dbReference>
<keyword evidence="6 9" id="KW-0862">Zinc</keyword>
<dbReference type="STRING" id="1314773.A0A3N2PMM5"/>
<keyword evidence="12" id="KW-1185">Reference proteome</keyword>
<evidence type="ECO:0000313" key="11">
    <source>
        <dbReference type="EMBL" id="ROT35680.1"/>
    </source>
</evidence>
<evidence type="ECO:0000256" key="8">
    <source>
        <dbReference type="ARBA" id="ARBA00048348"/>
    </source>
</evidence>
<dbReference type="AlphaFoldDB" id="A0A3N2PMM5"/>
<dbReference type="GO" id="GO:0008270">
    <property type="term" value="F:zinc ion binding"/>
    <property type="evidence" value="ECO:0007669"/>
    <property type="project" value="UniProtKB-UniRule"/>
</dbReference>
<comment type="function">
    <text evidence="2 9">Reversible hydration of carbon dioxide.</text>
</comment>
<dbReference type="RefSeq" id="XP_028463486.1">
    <property type="nucleotide sequence ID" value="XM_028609513.1"/>
</dbReference>
<dbReference type="Proteomes" id="UP000272025">
    <property type="component" value="Unassembled WGS sequence"/>
</dbReference>
<keyword evidence="5 9" id="KW-0479">Metal-binding</keyword>
<evidence type="ECO:0000313" key="12">
    <source>
        <dbReference type="Proteomes" id="UP000272025"/>
    </source>
</evidence>
<dbReference type="PANTHER" id="PTHR18952:SF265">
    <property type="entry name" value="CARBONIC ANHYDRASE"/>
    <property type="match status" value="1"/>
</dbReference>
<evidence type="ECO:0000256" key="7">
    <source>
        <dbReference type="ARBA" id="ARBA00023239"/>
    </source>
</evidence>
<gene>
    <name evidence="11" type="ORF">SODALDRAFT_320210</name>
</gene>
<dbReference type="PROSITE" id="PS00162">
    <property type="entry name" value="ALPHA_CA_1"/>
    <property type="match status" value="1"/>
</dbReference>
<feature type="signal peptide" evidence="9">
    <location>
        <begin position="1"/>
        <end position="17"/>
    </location>
</feature>
<evidence type="ECO:0000256" key="6">
    <source>
        <dbReference type="ARBA" id="ARBA00022833"/>
    </source>
</evidence>
<sequence length="272" mass="29690">MYKCILALSALAPLAAANCAHGTSLFPRSQALSVDVAVFGFNGLEGPLNWHALHEDNLDCAVGENQSPINIESATIDKACGSSLHFQLDDHPNGAEFFNLGSTVEAEATGTINLRNKTYNLVQFHFHTPSEHRIDSEYYPEEVHFVFQASDGALAVVGVLIEIGTDEEASSLLIDVFENLEDIAIPGDETHTGPLDFGELEAHIQSSEIFQYSGSLTTPPCTQDIAWNVVKNPIYIDVDTFRRSKSVMKFNSRYTQNTPGQINLLSNACNGI</sequence>
<evidence type="ECO:0000256" key="3">
    <source>
        <dbReference type="ARBA" id="ARBA00010718"/>
    </source>
</evidence>